<organism evidence="2 3">
    <name type="scientific">Nocardioides acrostichi</name>
    <dbReference type="NCBI Taxonomy" id="2784339"/>
    <lineage>
        <taxon>Bacteria</taxon>
        <taxon>Bacillati</taxon>
        <taxon>Actinomycetota</taxon>
        <taxon>Actinomycetes</taxon>
        <taxon>Propionibacteriales</taxon>
        <taxon>Nocardioidaceae</taxon>
        <taxon>Nocardioides</taxon>
    </lineage>
</organism>
<evidence type="ECO:0000313" key="3">
    <source>
        <dbReference type="Proteomes" id="UP000656804"/>
    </source>
</evidence>
<proteinExistence type="predicted"/>
<comment type="caution">
    <text evidence="2">The sequence shown here is derived from an EMBL/GenBank/DDBJ whole genome shotgun (WGS) entry which is preliminary data.</text>
</comment>
<protein>
    <submittedName>
        <fullName evidence="2">LytR C-terminal domain-containing protein</fullName>
    </submittedName>
</protein>
<gene>
    <name evidence="2" type="ORF">ISG29_17790</name>
</gene>
<dbReference type="RefSeq" id="WP_194504794.1">
    <property type="nucleotide sequence ID" value="NZ_JADIVZ010000012.1"/>
</dbReference>
<feature type="domain" description="LytR/CpsA/Psr regulator C-terminal" evidence="1">
    <location>
        <begin position="63"/>
        <end position="151"/>
    </location>
</feature>
<keyword evidence="3" id="KW-1185">Reference proteome</keyword>
<dbReference type="EMBL" id="JADIVZ010000012">
    <property type="protein sequence ID" value="MBF4163538.1"/>
    <property type="molecule type" value="Genomic_DNA"/>
</dbReference>
<dbReference type="AlphaFoldDB" id="A0A930YCI8"/>
<evidence type="ECO:0000259" key="1">
    <source>
        <dbReference type="Pfam" id="PF13399"/>
    </source>
</evidence>
<accession>A0A930YCI8</accession>
<evidence type="ECO:0000313" key="2">
    <source>
        <dbReference type="EMBL" id="MBF4163538.1"/>
    </source>
</evidence>
<dbReference type="Pfam" id="PF13399">
    <property type="entry name" value="LytR_C"/>
    <property type="match status" value="1"/>
</dbReference>
<name>A0A930YCI8_9ACTN</name>
<dbReference type="Gene3D" id="3.30.70.2390">
    <property type="match status" value="1"/>
</dbReference>
<reference evidence="2" key="1">
    <citation type="submission" date="2020-11" db="EMBL/GenBank/DDBJ databases">
        <title>Nocardioides sp. CBS4Y-1, whole genome shotgun sequence.</title>
        <authorList>
            <person name="Tuo L."/>
        </authorList>
    </citation>
    <scope>NUCLEOTIDE SEQUENCE</scope>
    <source>
        <strain evidence="2">CBS4Y-1</strain>
    </source>
</reference>
<dbReference type="InterPro" id="IPR027381">
    <property type="entry name" value="LytR/CpsA/Psr_C"/>
</dbReference>
<sequence>MDDLSPAARSALTLAVLALLVVIGLVWGLSKVTAPLPGLSSGSSDACSPLDVAKGDVVRPGMVQVSVYNAGTRNGLAGDVMDALVERGFVEGNVGDAPDDADVAKIQIWADDKSDPAVQLLRRQIAGPAPITDRAADVGGTGVVLVVGDAFGQLGDVTAKVTAKTGATLCQPVAKSTKGPSAQ</sequence>
<dbReference type="Proteomes" id="UP000656804">
    <property type="component" value="Unassembled WGS sequence"/>
</dbReference>